<evidence type="ECO:0000313" key="2">
    <source>
        <dbReference type="Proteomes" id="UP001057402"/>
    </source>
</evidence>
<comment type="caution">
    <text evidence="1">The sequence shown here is derived from an EMBL/GenBank/DDBJ whole genome shotgun (WGS) entry which is preliminary data.</text>
</comment>
<gene>
    <name evidence="1" type="ORF">MLD38_014866</name>
</gene>
<keyword evidence="2" id="KW-1185">Reference proteome</keyword>
<accession>A0ACB9RES0</accession>
<reference evidence="2" key="1">
    <citation type="journal article" date="2023" name="Front. Plant Sci.">
        <title>Chromosomal-level genome assembly of Melastoma candidum provides insights into trichome evolution.</title>
        <authorList>
            <person name="Zhong Y."/>
            <person name="Wu W."/>
            <person name="Sun C."/>
            <person name="Zou P."/>
            <person name="Liu Y."/>
            <person name="Dai S."/>
            <person name="Zhou R."/>
        </authorList>
    </citation>
    <scope>NUCLEOTIDE SEQUENCE [LARGE SCALE GENOMIC DNA]</scope>
</reference>
<organism evidence="1 2">
    <name type="scientific">Melastoma candidum</name>
    <dbReference type="NCBI Taxonomy" id="119954"/>
    <lineage>
        <taxon>Eukaryota</taxon>
        <taxon>Viridiplantae</taxon>
        <taxon>Streptophyta</taxon>
        <taxon>Embryophyta</taxon>
        <taxon>Tracheophyta</taxon>
        <taxon>Spermatophyta</taxon>
        <taxon>Magnoliopsida</taxon>
        <taxon>eudicotyledons</taxon>
        <taxon>Gunneridae</taxon>
        <taxon>Pentapetalae</taxon>
        <taxon>rosids</taxon>
        <taxon>malvids</taxon>
        <taxon>Myrtales</taxon>
        <taxon>Melastomataceae</taxon>
        <taxon>Melastomatoideae</taxon>
        <taxon>Melastomateae</taxon>
        <taxon>Melastoma</taxon>
    </lineage>
</organism>
<evidence type="ECO:0000313" key="1">
    <source>
        <dbReference type="EMBL" id="KAI4377195.1"/>
    </source>
</evidence>
<name>A0ACB9RES0_9MYRT</name>
<sequence>MGNFGMEWSPIEWAVMILWRDFLSGLGEPSVSWQGDRGSQPWRGSKFQLLDQKYRVAAARKKGNPVISSNALLLSDEIDNGGSFAPGESLAV</sequence>
<protein>
    <submittedName>
        <fullName evidence="1">Uncharacterized protein</fullName>
    </submittedName>
</protein>
<proteinExistence type="predicted"/>
<dbReference type="Proteomes" id="UP001057402">
    <property type="component" value="Chromosome 4"/>
</dbReference>
<dbReference type="EMBL" id="CM042883">
    <property type="protein sequence ID" value="KAI4377195.1"/>
    <property type="molecule type" value="Genomic_DNA"/>
</dbReference>